<dbReference type="RefSeq" id="WP_377026306.1">
    <property type="nucleotide sequence ID" value="NZ_JBHLTS010000079.1"/>
</dbReference>
<evidence type="ECO:0000313" key="1">
    <source>
        <dbReference type="EMBL" id="MFC0518591.1"/>
    </source>
</evidence>
<gene>
    <name evidence="1" type="ORF">ACFFGT_30535</name>
</gene>
<sequence>MLNKTSLIFTCLLAVCLTACSRKQKFDRDKWDDGDGITFAYRPGMVEDLIASKQLNGLKYQKVIHLLHRPQLSSKDSMVYDLDRQYNKGTFVSSSSLVIFLKDSVVTKAEVHEIHAKKK</sequence>
<evidence type="ECO:0008006" key="3">
    <source>
        <dbReference type="Google" id="ProtNLM"/>
    </source>
</evidence>
<reference evidence="1 2" key="1">
    <citation type="submission" date="2024-09" db="EMBL/GenBank/DDBJ databases">
        <authorList>
            <person name="Sun Q."/>
            <person name="Mori K."/>
        </authorList>
    </citation>
    <scope>NUCLEOTIDE SEQUENCE [LARGE SCALE GENOMIC DNA]</scope>
    <source>
        <strain evidence="1 2">NCAIM B.02415</strain>
    </source>
</reference>
<keyword evidence="2" id="KW-1185">Reference proteome</keyword>
<accession>A0ABV6LGK1</accession>
<protein>
    <recommendedName>
        <fullName evidence="3">Lipoprotein</fullName>
    </recommendedName>
</protein>
<dbReference type="EMBL" id="JBHLTS010000079">
    <property type="protein sequence ID" value="MFC0518591.1"/>
    <property type="molecule type" value="Genomic_DNA"/>
</dbReference>
<proteinExistence type="predicted"/>
<name>A0ABV6LGK1_9SPHI</name>
<dbReference type="Proteomes" id="UP001589828">
    <property type="component" value="Unassembled WGS sequence"/>
</dbReference>
<comment type="caution">
    <text evidence="1">The sequence shown here is derived from an EMBL/GenBank/DDBJ whole genome shotgun (WGS) entry which is preliminary data.</text>
</comment>
<evidence type="ECO:0000313" key="2">
    <source>
        <dbReference type="Proteomes" id="UP001589828"/>
    </source>
</evidence>
<organism evidence="1 2">
    <name type="scientific">Mucilaginibacter angelicae</name>
    <dbReference type="NCBI Taxonomy" id="869718"/>
    <lineage>
        <taxon>Bacteria</taxon>
        <taxon>Pseudomonadati</taxon>
        <taxon>Bacteroidota</taxon>
        <taxon>Sphingobacteriia</taxon>
        <taxon>Sphingobacteriales</taxon>
        <taxon>Sphingobacteriaceae</taxon>
        <taxon>Mucilaginibacter</taxon>
    </lineage>
</organism>